<accession>A0AAD7N702</accession>
<evidence type="ECO:0000256" key="2">
    <source>
        <dbReference type="SAM" id="SignalP"/>
    </source>
</evidence>
<feature type="transmembrane region" description="Helical" evidence="1">
    <location>
        <begin position="279"/>
        <end position="301"/>
    </location>
</feature>
<protein>
    <submittedName>
        <fullName evidence="3">Uncharacterized protein</fullName>
    </submittedName>
</protein>
<organism evidence="3 4">
    <name type="scientific">Mycena metata</name>
    <dbReference type="NCBI Taxonomy" id="1033252"/>
    <lineage>
        <taxon>Eukaryota</taxon>
        <taxon>Fungi</taxon>
        <taxon>Dikarya</taxon>
        <taxon>Basidiomycota</taxon>
        <taxon>Agaricomycotina</taxon>
        <taxon>Agaricomycetes</taxon>
        <taxon>Agaricomycetidae</taxon>
        <taxon>Agaricales</taxon>
        <taxon>Marasmiineae</taxon>
        <taxon>Mycenaceae</taxon>
        <taxon>Mycena</taxon>
    </lineage>
</organism>
<reference evidence="3" key="1">
    <citation type="submission" date="2023-03" db="EMBL/GenBank/DDBJ databases">
        <title>Massive genome expansion in bonnet fungi (Mycena s.s.) driven by repeated elements and novel gene families across ecological guilds.</title>
        <authorList>
            <consortium name="Lawrence Berkeley National Laboratory"/>
            <person name="Harder C.B."/>
            <person name="Miyauchi S."/>
            <person name="Viragh M."/>
            <person name="Kuo A."/>
            <person name="Thoen E."/>
            <person name="Andreopoulos B."/>
            <person name="Lu D."/>
            <person name="Skrede I."/>
            <person name="Drula E."/>
            <person name="Henrissat B."/>
            <person name="Morin E."/>
            <person name="Kohler A."/>
            <person name="Barry K."/>
            <person name="LaButti K."/>
            <person name="Morin E."/>
            <person name="Salamov A."/>
            <person name="Lipzen A."/>
            <person name="Mereny Z."/>
            <person name="Hegedus B."/>
            <person name="Baldrian P."/>
            <person name="Stursova M."/>
            <person name="Weitz H."/>
            <person name="Taylor A."/>
            <person name="Grigoriev I.V."/>
            <person name="Nagy L.G."/>
            <person name="Martin F."/>
            <person name="Kauserud H."/>
        </authorList>
    </citation>
    <scope>NUCLEOTIDE SEQUENCE</scope>
    <source>
        <strain evidence="3">CBHHK182m</strain>
    </source>
</reference>
<dbReference type="EMBL" id="JARKIB010000072">
    <property type="protein sequence ID" value="KAJ7748568.1"/>
    <property type="molecule type" value="Genomic_DNA"/>
</dbReference>
<feature type="signal peptide" evidence="2">
    <location>
        <begin position="1"/>
        <end position="18"/>
    </location>
</feature>
<keyword evidence="1" id="KW-1133">Transmembrane helix</keyword>
<keyword evidence="1" id="KW-0812">Transmembrane</keyword>
<evidence type="ECO:0000256" key="1">
    <source>
        <dbReference type="SAM" id="Phobius"/>
    </source>
</evidence>
<comment type="caution">
    <text evidence="3">The sequence shown here is derived from an EMBL/GenBank/DDBJ whole genome shotgun (WGS) entry which is preliminary data.</text>
</comment>
<keyword evidence="1" id="KW-0472">Membrane</keyword>
<dbReference type="AlphaFoldDB" id="A0AAD7N702"/>
<sequence>MGSLLLSLVLAELNVTAPQSSIDAFVTFTYAAEAAEDAAKLCYYFPNRTLFNGSTVSCPELIGNFGFLCLSFDGSPSNPPEETTTRSLARTLSLLSKFLTINSARLNSTGFNCPLNCTNQTLIGASITLEHNLACTYTNTTAIPSLCLYDPHGATLNATSTPSSFEFSIISSSSNNESTGASGNNTGNPCLQLNKSGASLASSSISHGPDRMASCTYADNIQCTYLSINGTLKVGPSTCPPSIAPTAPVGALPSGRHLLAAAAASTGTSASSKNKLHPALTALLAMSIVIVLVVGLLVLLIT</sequence>
<proteinExistence type="predicted"/>
<evidence type="ECO:0000313" key="3">
    <source>
        <dbReference type="EMBL" id="KAJ7748568.1"/>
    </source>
</evidence>
<dbReference type="Proteomes" id="UP001215598">
    <property type="component" value="Unassembled WGS sequence"/>
</dbReference>
<evidence type="ECO:0000313" key="4">
    <source>
        <dbReference type="Proteomes" id="UP001215598"/>
    </source>
</evidence>
<keyword evidence="4" id="KW-1185">Reference proteome</keyword>
<keyword evidence="2" id="KW-0732">Signal</keyword>
<name>A0AAD7N702_9AGAR</name>
<feature type="chain" id="PRO_5042250939" evidence="2">
    <location>
        <begin position="19"/>
        <end position="302"/>
    </location>
</feature>
<gene>
    <name evidence="3" type="ORF">B0H16DRAFT_1888341</name>
</gene>